<dbReference type="PANTHER" id="PTHR35936:SF17">
    <property type="entry name" value="ARGININE-BINDING EXTRACELLULAR PROTEIN ARTP"/>
    <property type="match status" value="1"/>
</dbReference>
<evidence type="ECO:0000256" key="1">
    <source>
        <dbReference type="ARBA" id="ARBA00022729"/>
    </source>
</evidence>
<keyword evidence="1" id="KW-0732">Signal</keyword>
<feature type="non-terminal residue" evidence="3">
    <location>
        <position position="256"/>
    </location>
</feature>
<dbReference type="Gene3D" id="3.40.190.10">
    <property type="entry name" value="Periplasmic binding protein-like II"/>
    <property type="match status" value="2"/>
</dbReference>
<feature type="non-terminal residue" evidence="3">
    <location>
        <position position="1"/>
    </location>
</feature>
<feature type="domain" description="Solute-binding protein family 3/N-terminal" evidence="2">
    <location>
        <begin position="15"/>
        <end position="243"/>
    </location>
</feature>
<dbReference type="AlphaFoldDB" id="A0A382ZRK0"/>
<name>A0A382ZRK0_9ZZZZ</name>
<evidence type="ECO:0000313" key="3">
    <source>
        <dbReference type="EMBL" id="SVD97695.1"/>
    </source>
</evidence>
<dbReference type="InterPro" id="IPR001638">
    <property type="entry name" value="Solute-binding_3/MltF_N"/>
</dbReference>
<sequence>SSFLNAAETPFQTGILKVALNGDMPMTGLDDNGNLIGTDGSLMVHIATSLGLKVEPKLMDWSAEIQSTKQGKTDIMHGAMGWIEPRTKIMLLTDPIYYFGTGLTQKKNLNVNTFEGMKGKCVSTVSGFTLVPELKKVDGIGEVKLYDTTDGVMKDLISGRCDIAILDPPLIQLAINNNPDWNLHQLELKPQPSRYPIMSQKYNVIFGINKKLPWLYDAVNKEIAKIWASCLNVKSMAAYGLSDKSWFQPPPSESNI</sequence>
<gene>
    <name evidence="3" type="ORF">METZ01_LOCUS450549</name>
</gene>
<proteinExistence type="predicted"/>
<dbReference type="EMBL" id="UINC01185807">
    <property type="protein sequence ID" value="SVD97695.1"/>
    <property type="molecule type" value="Genomic_DNA"/>
</dbReference>
<dbReference type="Pfam" id="PF00497">
    <property type="entry name" value="SBP_bac_3"/>
    <property type="match status" value="1"/>
</dbReference>
<evidence type="ECO:0000259" key="2">
    <source>
        <dbReference type="SMART" id="SM00062"/>
    </source>
</evidence>
<dbReference type="SUPFAM" id="SSF53850">
    <property type="entry name" value="Periplasmic binding protein-like II"/>
    <property type="match status" value="1"/>
</dbReference>
<reference evidence="3" key="1">
    <citation type="submission" date="2018-05" db="EMBL/GenBank/DDBJ databases">
        <authorList>
            <person name="Lanie J.A."/>
            <person name="Ng W.-L."/>
            <person name="Kazmierczak K.M."/>
            <person name="Andrzejewski T.M."/>
            <person name="Davidsen T.M."/>
            <person name="Wayne K.J."/>
            <person name="Tettelin H."/>
            <person name="Glass J.I."/>
            <person name="Rusch D."/>
            <person name="Podicherti R."/>
            <person name="Tsui H.-C.T."/>
            <person name="Winkler M.E."/>
        </authorList>
    </citation>
    <scope>NUCLEOTIDE SEQUENCE</scope>
</reference>
<protein>
    <recommendedName>
        <fullName evidence="2">Solute-binding protein family 3/N-terminal domain-containing protein</fullName>
    </recommendedName>
</protein>
<dbReference type="SMART" id="SM00062">
    <property type="entry name" value="PBPb"/>
    <property type="match status" value="1"/>
</dbReference>
<accession>A0A382ZRK0</accession>
<organism evidence="3">
    <name type="scientific">marine metagenome</name>
    <dbReference type="NCBI Taxonomy" id="408172"/>
    <lineage>
        <taxon>unclassified sequences</taxon>
        <taxon>metagenomes</taxon>
        <taxon>ecological metagenomes</taxon>
    </lineage>
</organism>
<dbReference type="PANTHER" id="PTHR35936">
    <property type="entry name" value="MEMBRANE-BOUND LYTIC MUREIN TRANSGLYCOSYLASE F"/>
    <property type="match status" value="1"/>
</dbReference>
<dbReference type="CDD" id="cd13530">
    <property type="entry name" value="PBP2_peptides_like"/>
    <property type="match status" value="1"/>
</dbReference>